<keyword evidence="1" id="KW-0472">Membrane</keyword>
<keyword evidence="3" id="KW-1185">Reference proteome</keyword>
<evidence type="ECO:0000256" key="1">
    <source>
        <dbReference type="SAM" id="Phobius"/>
    </source>
</evidence>
<protein>
    <submittedName>
        <fullName evidence="2">Uncharacterized protein</fullName>
    </submittedName>
</protein>
<keyword evidence="1" id="KW-0812">Transmembrane</keyword>
<gene>
    <name evidence="2" type="ORF">MM35RIKEN_13730</name>
</gene>
<evidence type="ECO:0000313" key="2">
    <source>
        <dbReference type="EMBL" id="BCK79181.1"/>
    </source>
</evidence>
<dbReference type="InterPro" id="IPR010718">
    <property type="entry name" value="DUF1294"/>
</dbReference>
<proteinExistence type="predicted"/>
<evidence type="ECO:0000313" key="3">
    <source>
        <dbReference type="Proteomes" id="UP000681343"/>
    </source>
</evidence>
<reference evidence="2" key="1">
    <citation type="submission" date="2020-09" db="EMBL/GenBank/DDBJ databases">
        <title>New species isolated from human feces.</title>
        <authorList>
            <person name="Kitahara M."/>
            <person name="Shigeno Y."/>
            <person name="Shime M."/>
            <person name="Matsumoto Y."/>
            <person name="Nakamura S."/>
            <person name="Motooka D."/>
            <person name="Fukuoka S."/>
            <person name="Nishikawa H."/>
            <person name="Benno Y."/>
        </authorList>
    </citation>
    <scope>NUCLEOTIDE SEQUENCE</scope>
    <source>
        <strain evidence="2">MM35</strain>
    </source>
</reference>
<sequence length="51" mass="5876">MTIGDISVSYRCMEDVLLVYLAVLNLVTFALYGADKRRAKKGQWRIPEKRS</sequence>
<dbReference type="AlphaFoldDB" id="A0A810Q133"/>
<dbReference type="EMBL" id="AP023415">
    <property type="protein sequence ID" value="BCK79181.1"/>
    <property type="molecule type" value="Genomic_DNA"/>
</dbReference>
<name>A0A810Q133_9FIRM</name>
<dbReference type="Proteomes" id="UP000681343">
    <property type="component" value="Chromosome"/>
</dbReference>
<accession>A0A810Q133</accession>
<keyword evidence="1" id="KW-1133">Transmembrane helix</keyword>
<dbReference type="KEGG" id="vfa:MM35RIKEN_13730"/>
<dbReference type="Pfam" id="PF06961">
    <property type="entry name" value="DUF1294"/>
    <property type="match status" value="1"/>
</dbReference>
<feature type="transmembrane region" description="Helical" evidence="1">
    <location>
        <begin position="17"/>
        <end position="34"/>
    </location>
</feature>
<organism evidence="2 3">
    <name type="scientific">Vescimonas fastidiosa</name>
    <dbReference type="NCBI Taxonomy" id="2714353"/>
    <lineage>
        <taxon>Bacteria</taxon>
        <taxon>Bacillati</taxon>
        <taxon>Bacillota</taxon>
        <taxon>Clostridia</taxon>
        <taxon>Eubacteriales</taxon>
        <taxon>Oscillospiraceae</taxon>
        <taxon>Vescimonas</taxon>
    </lineage>
</organism>